<dbReference type="GO" id="GO:0005886">
    <property type="term" value="C:plasma membrane"/>
    <property type="evidence" value="ECO:0007669"/>
    <property type="project" value="TreeGrafter"/>
</dbReference>
<feature type="transmembrane region" description="Helical" evidence="6">
    <location>
        <begin position="21"/>
        <end position="40"/>
    </location>
</feature>
<keyword evidence="9" id="KW-1185">Reference proteome</keyword>
<dbReference type="GO" id="GO:0000271">
    <property type="term" value="P:polysaccharide biosynthetic process"/>
    <property type="evidence" value="ECO:0007669"/>
    <property type="project" value="InterPro"/>
</dbReference>
<evidence type="ECO:0000313" key="8">
    <source>
        <dbReference type="EMBL" id="BCA85447.1"/>
    </source>
</evidence>
<accession>A0A679IQM0</accession>
<evidence type="ECO:0000256" key="1">
    <source>
        <dbReference type="ARBA" id="ARBA00004141"/>
    </source>
</evidence>
<dbReference type="RefSeq" id="WP_173102722.1">
    <property type="nucleotide sequence ID" value="NZ_AP022822.1"/>
</dbReference>
<evidence type="ECO:0000256" key="4">
    <source>
        <dbReference type="ARBA" id="ARBA00022989"/>
    </source>
</evidence>
<dbReference type="PANTHER" id="PTHR38459">
    <property type="entry name" value="PROPHAGE BACTOPRENOL-LINKED GLUCOSE TRANSLOCASE HOMOLOG"/>
    <property type="match status" value="1"/>
</dbReference>
<keyword evidence="4 6" id="KW-1133">Transmembrane helix</keyword>
<dbReference type="InterPro" id="IPR007267">
    <property type="entry name" value="GtrA_DPMS_TM"/>
</dbReference>
<dbReference type="KEGG" id="esg:EsVE80_09700"/>
<evidence type="ECO:0000313" key="9">
    <source>
        <dbReference type="Proteomes" id="UP000502998"/>
    </source>
</evidence>
<dbReference type="Pfam" id="PF04138">
    <property type="entry name" value="GtrA_DPMS_TM"/>
    <property type="match status" value="1"/>
</dbReference>
<feature type="transmembrane region" description="Helical" evidence="6">
    <location>
        <begin position="90"/>
        <end position="111"/>
    </location>
</feature>
<dbReference type="EMBL" id="AP022822">
    <property type="protein sequence ID" value="BCA85447.1"/>
    <property type="molecule type" value="Genomic_DNA"/>
</dbReference>
<dbReference type="InterPro" id="IPR051401">
    <property type="entry name" value="GtrA_CellWall_Glycosyl"/>
</dbReference>
<evidence type="ECO:0000256" key="6">
    <source>
        <dbReference type="SAM" id="Phobius"/>
    </source>
</evidence>
<feature type="transmembrane region" description="Helical" evidence="6">
    <location>
        <begin position="117"/>
        <end position="138"/>
    </location>
</feature>
<dbReference type="Proteomes" id="UP000502998">
    <property type="component" value="Chromosome"/>
</dbReference>
<dbReference type="PANTHER" id="PTHR38459:SF5">
    <property type="entry name" value="CELL WALL TEICHOIC ACID GLYCOSYLATION PROTEIN GTCA"/>
    <property type="match status" value="1"/>
</dbReference>
<feature type="domain" description="GtrA/DPMS transmembrane" evidence="7">
    <location>
        <begin position="22"/>
        <end position="139"/>
    </location>
</feature>
<comment type="similarity">
    <text evidence="2">Belongs to the GtrA family.</text>
</comment>
<comment type="subcellular location">
    <subcellularLocation>
        <location evidence="1">Membrane</location>
        <topology evidence="1">Multi-pass membrane protein</topology>
    </subcellularLocation>
</comment>
<name>A0A679IQM0_9ENTE</name>
<evidence type="ECO:0000256" key="5">
    <source>
        <dbReference type="ARBA" id="ARBA00023136"/>
    </source>
</evidence>
<evidence type="ECO:0000256" key="2">
    <source>
        <dbReference type="ARBA" id="ARBA00009399"/>
    </source>
</evidence>
<organism evidence="8 9">
    <name type="scientific">Enterococcus saigonensis</name>
    <dbReference type="NCBI Taxonomy" id="1805431"/>
    <lineage>
        <taxon>Bacteria</taxon>
        <taxon>Bacillati</taxon>
        <taxon>Bacillota</taxon>
        <taxon>Bacilli</taxon>
        <taxon>Lactobacillales</taxon>
        <taxon>Enterococcaceae</taxon>
        <taxon>Enterococcus</taxon>
    </lineage>
</organism>
<feature type="transmembrane region" description="Helical" evidence="6">
    <location>
        <begin position="46"/>
        <end position="70"/>
    </location>
</feature>
<gene>
    <name evidence="8" type="primary">gtrA</name>
    <name evidence="8" type="ORF">EsVE80_09700</name>
</gene>
<keyword evidence="5 6" id="KW-0472">Membrane</keyword>
<dbReference type="AlphaFoldDB" id="A0A679IQM0"/>
<reference evidence="8 9" key="1">
    <citation type="submission" date="2020-02" db="EMBL/GenBank/DDBJ databases">
        <title>Characterization of vanA genotype vancomycin-resistant Enterococcus saigonensis VE80.</title>
        <authorList>
            <person name="Harada T."/>
            <person name="Motooka D."/>
            <person name="Nakamura S."/>
            <person name="Yamamoto Y."/>
            <person name="Kawahara R."/>
            <person name="Kawatsu K."/>
        </authorList>
    </citation>
    <scope>NUCLEOTIDE SEQUENCE [LARGE SCALE GENOMIC DNA]</scope>
    <source>
        <strain evidence="8 9">VE80</strain>
    </source>
</reference>
<evidence type="ECO:0000256" key="3">
    <source>
        <dbReference type="ARBA" id="ARBA00022692"/>
    </source>
</evidence>
<evidence type="ECO:0000259" key="7">
    <source>
        <dbReference type="Pfam" id="PF04138"/>
    </source>
</evidence>
<sequence length="146" mass="17396">MNYYFKFKSELEKRHLWEVSIYLFFGGLTTLINIIIYFIFREWIKTNYIIANIIANIIAILFAFITNKVWVFHSKSENVKELIIEFSKFVLYRLLSFGLDMIFMMICIDIIQTGDLFAKLFTQVLVVIANYIFSKLFIFKPKGKEV</sequence>
<protein>
    <submittedName>
        <fullName evidence="8">Teichoic acid glycosylation protein GtcA</fullName>
    </submittedName>
</protein>
<proteinExistence type="inferred from homology"/>
<keyword evidence="3 6" id="KW-0812">Transmembrane</keyword>